<evidence type="ECO:0000256" key="4">
    <source>
        <dbReference type="ARBA" id="ARBA00022723"/>
    </source>
</evidence>
<dbReference type="GO" id="GO:0005634">
    <property type="term" value="C:nucleus"/>
    <property type="evidence" value="ECO:0007669"/>
    <property type="project" value="TreeGrafter"/>
</dbReference>
<evidence type="ECO:0000313" key="14">
    <source>
        <dbReference type="EMBL" id="CAL4078448.1"/>
    </source>
</evidence>
<proteinExistence type="inferred from homology"/>
<evidence type="ECO:0000256" key="1">
    <source>
        <dbReference type="ARBA" id="ARBA00007158"/>
    </source>
</evidence>
<keyword evidence="9" id="KW-0238">DNA-binding</keyword>
<feature type="domain" description="C2H2-type" evidence="13">
    <location>
        <begin position="391"/>
        <end position="413"/>
    </location>
</feature>
<evidence type="ECO:0000256" key="6">
    <source>
        <dbReference type="ARBA" id="ARBA00022771"/>
    </source>
</evidence>
<dbReference type="Pfam" id="PF12756">
    <property type="entry name" value="zf-C2H2_2"/>
    <property type="match status" value="2"/>
</dbReference>
<keyword evidence="8" id="KW-0805">Transcription regulation</keyword>
<sequence length="551" mass="61008">GEIGAFIGNDAQNVNVGEPRRDNQSSYRDSPRHRRGSGSVTSQDGGSPRGSPRASPRESLNASPQPIRSPRSSPEPTFKPIITPTTLPMGIDTGASIGTFSLPGFNQDSNFLSAGFPHVGSPSRKRPAMEVPDMGQGKIPHVDLVQHLGFPIGFPIPPHLAYLALRPDLAALAPELMKHWNGQPKRPYDEEMTTKLPATPLGMGASEPNSSEAARALERMSELSKLGRDMAGLTPRGNLDLPGSLGGASSRASAWQSHWLNKGQNATKDVFKCVWCKLSYGSLADLTKHMKEAKHCGVNLPPQMPHMPTRHTFTPPFNTHKVSGPSHTRTSHPMPASGGRIPSNDFYGSSFSKEDRLSSVRETIPLPRKLVRGQDVWIGKGAEQTRQILKCMWCGESFKTLKEMTTHMQKTQHYTNIISQEQIISWKSNDQKQSSEQHVNAVMTCKVCDLTFSSLKELSDHMVKNAHYKEHLMKSISESGPRRRPSKEKRKKSLPVRKLLELERAQQDFQGMPDMVRSGKDIPGPRLMLCEKCDCKIFAHLFIDHIRNCDG</sequence>
<keyword evidence="6" id="KW-0863">Zinc-finger</keyword>
<feature type="non-terminal residue" evidence="14">
    <location>
        <position position="1"/>
    </location>
</feature>
<feature type="compositionally biased region" description="Basic residues" evidence="12">
    <location>
        <begin position="482"/>
        <end position="494"/>
    </location>
</feature>
<evidence type="ECO:0000256" key="2">
    <source>
        <dbReference type="ARBA" id="ARBA00022473"/>
    </source>
</evidence>
<keyword evidence="5" id="KW-0677">Repeat</keyword>
<feature type="domain" description="C2H2-type" evidence="13">
    <location>
        <begin position="445"/>
        <end position="467"/>
    </location>
</feature>
<evidence type="ECO:0000259" key="13">
    <source>
        <dbReference type="PROSITE" id="PS00028"/>
    </source>
</evidence>
<name>A0AAV2QDW0_MEGNR</name>
<protein>
    <recommendedName>
        <fullName evidence="13">C2H2-type domain-containing protein</fullName>
    </recommendedName>
</protein>
<dbReference type="SMART" id="SM00355">
    <property type="entry name" value="ZnF_C2H2"/>
    <property type="match status" value="3"/>
</dbReference>
<keyword evidence="15" id="KW-1185">Reference proteome</keyword>
<dbReference type="GO" id="GO:0003677">
    <property type="term" value="F:DNA binding"/>
    <property type="evidence" value="ECO:0007669"/>
    <property type="project" value="UniProtKB-KW"/>
</dbReference>
<keyword evidence="3" id="KW-0678">Repressor</keyword>
<dbReference type="PROSITE" id="PS00028">
    <property type="entry name" value="ZINC_FINGER_C2H2_1"/>
    <property type="match status" value="3"/>
</dbReference>
<evidence type="ECO:0000313" key="15">
    <source>
        <dbReference type="Proteomes" id="UP001497623"/>
    </source>
</evidence>
<dbReference type="EMBL" id="CAXKWB010005440">
    <property type="protein sequence ID" value="CAL4078448.1"/>
    <property type="molecule type" value="Genomic_DNA"/>
</dbReference>
<keyword evidence="7" id="KW-0862">Zinc</keyword>
<dbReference type="InterPro" id="IPR027008">
    <property type="entry name" value="Teashirt_fam"/>
</dbReference>
<keyword evidence="4" id="KW-0479">Metal-binding</keyword>
<evidence type="ECO:0000256" key="10">
    <source>
        <dbReference type="ARBA" id="ARBA00023163"/>
    </source>
</evidence>
<evidence type="ECO:0000256" key="7">
    <source>
        <dbReference type="ARBA" id="ARBA00022833"/>
    </source>
</evidence>
<feature type="non-terminal residue" evidence="14">
    <location>
        <position position="551"/>
    </location>
</feature>
<evidence type="ECO:0000256" key="8">
    <source>
        <dbReference type="ARBA" id="ARBA00023015"/>
    </source>
</evidence>
<dbReference type="GO" id="GO:0008270">
    <property type="term" value="F:zinc ion binding"/>
    <property type="evidence" value="ECO:0007669"/>
    <property type="project" value="UniProtKB-KW"/>
</dbReference>
<dbReference type="InterPro" id="IPR013087">
    <property type="entry name" value="Znf_C2H2_type"/>
</dbReference>
<comment type="caution">
    <text evidence="14">The sequence shown here is derived from an EMBL/GenBank/DDBJ whole genome shotgun (WGS) entry which is preliminary data.</text>
</comment>
<comment type="similarity">
    <text evidence="1">Belongs to the teashirt C2H2-type zinc-finger protein family.</text>
</comment>
<organism evidence="14 15">
    <name type="scientific">Meganyctiphanes norvegica</name>
    <name type="common">Northern krill</name>
    <name type="synonym">Thysanopoda norvegica</name>
    <dbReference type="NCBI Taxonomy" id="48144"/>
    <lineage>
        <taxon>Eukaryota</taxon>
        <taxon>Metazoa</taxon>
        <taxon>Ecdysozoa</taxon>
        <taxon>Arthropoda</taxon>
        <taxon>Crustacea</taxon>
        <taxon>Multicrustacea</taxon>
        <taxon>Malacostraca</taxon>
        <taxon>Eumalacostraca</taxon>
        <taxon>Eucarida</taxon>
        <taxon>Euphausiacea</taxon>
        <taxon>Euphausiidae</taxon>
        <taxon>Meganyctiphanes</taxon>
    </lineage>
</organism>
<evidence type="ECO:0000256" key="12">
    <source>
        <dbReference type="SAM" id="MobiDB-lite"/>
    </source>
</evidence>
<dbReference type="PANTHER" id="PTHR12487">
    <property type="entry name" value="TEASHIRT-RELATED"/>
    <property type="match status" value="1"/>
</dbReference>
<feature type="compositionally biased region" description="Low complexity" evidence="12">
    <location>
        <begin position="63"/>
        <end position="76"/>
    </location>
</feature>
<dbReference type="Proteomes" id="UP001497623">
    <property type="component" value="Unassembled WGS sequence"/>
</dbReference>
<feature type="region of interest" description="Disordered" evidence="12">
    <location>
        <begin position="321"/>
        <end position="343"/>
    </location>
</feature>
<reference evidence="14 15" key="1">
    <citation type="submission" date="2024-05" db="EMBL/GenBank/DDBJ databases">
        <authorList>
            <person name="Wallberg A."/>
        </authorList>
    </citation>
    <scope>NUCLEOTIDE SEQUENCE [LARGE SCALE GENOMIC DNA]</scope>
</reference>
<dbReference type="PANTHER" id="PTHR12487:SF7">
    <property type="entry name" value="PROTEIN TEASHIRT-RELATED"/>
    <property type="match status" value="1"/>
</dbReference>
<gene>
    <name evidence="14" type="ORF">MNOR_LOCUS10653</name>
</gene>
<evidence type="ECO:0000256" key="3">
    <source>
        <dbReference type="ARBA" id="ARBA00022491"/>
    </source>
</evidence>
<evidence type="ECO:0000256" key="9">
    <source>
        <dbReference type="ARBA" id="ARBA00023125"/>
    </source>
</evidence>
<feature type="domain" description="C2H2-type" evidence="13">
    <location>
        <begin position="273"/>
        <end position="295"/>
    </location>
</feature>
<keyword evidence="11" id="KW-0539">Nucleus</keyword>
<dbReference type="AlphaFoldDB" id="A0AAV2QDW0"/>
<feature type="region of interest" description="Disordered" evidence="12">
    <location>
        <begin position="1"/>
        <end position="87"/>
    </location>
</feature>
<evidence type="ECO:0000256" key="11">
    <source>
        <dbReference type="ARBA" id="ARBA00023242"/>
    </source>
</evidence>
<dbReference type="Gene3D" id="3.30.160.60">
    <property type="entry name" value="Classic Zinc Finger"/>
    <property type="match status" value="1"/>
</dbReference>
<accession>A0AAV2QDW0</accession>
<feature type="region of interest" description="Disordered" evidence="12">
    <location>
        <begin position="473"/>
        <end position="494"/>
    </location>
</feature>
<dbReference type="GO" id="GO:0000981">
    <property type="term" value="F:DNA-binding transcription factor activity, RNA polymerase II-specific"/>
    <property type="evidence" value="ECO:0007669"/>
    <property type="project" value="TreeGrafter"/>
</dbReference>
<keyword evidence="2" id="KW-0217">Developmental protein</keyword>
<dbReference type="InterPro" id="IPR041661">
    <property type="entry name" value="ZN622/Rei1/Reh1_Znf-C2H2"/>
</dbReference>
<keyword evidence="10" id="KW-0804">Transcription</keyword>
<evidence type="ECO:0000256" key="5">
    <source>
        <dbReference type="ARBA" id="ARBA00022737"/>
    </source>
</evidence>